<evidence type="ECO:0000259" key="4">
    <source>
        <dbReference type="PROSITE" id="PS50188"/>
    </source>
</evidence>
<feature type="region of interest" description="Disordered" evidence="3">
    <location>
        <begin position="134"/>
        <end position="191"/>
    </location>
</feature>
<dbReference type="GO" id="GO:0000976">
    <property type="term" value="F:transcription cis-regulatory region binding"/>
    <property type="evidence" value="ECO:0007669"/>
    <property type="project" value="TreeGrafter"/>
</dbReference>
<dbReference type="KEGG" id="bpg:Bathy01g03560"/>
<gene>
    <name evidence="5" type="ORF">Bathy01g03560</name>
</gene>
<dbReference type="SUPFAM" id="SSF49899">
    <property type="entry name" value="Concanavalin A-like lectins/glucanases"/>
    <property type="match status" value="1"/>
</dbReference>
<keyword evidence="6" id="KW-1185">Reference proteome</keyword>
<proteinExistence type="predicted"/>
<dbReference type="GO" id="GO:0048188">
    <property type="term" value="C:Set1C/COMPASS complex"/>
    <property type="evidence" value="ECO:0007669"/>
    <property type="project" value="InterPro"/>
</dbReference>
<sequence length="702" mass="78307">MGRPRKDAPASTHKTTKGVGVTMMNGKKIDRRKKEFRNLPKSKAKKQKRYGPPSHILKATIAPKFKEMREQHQSYNNTTTNNSSRGVMFNNGGGGGGLGGKEEEECNNNYAKKFNEGEEKEDEEEAWRECDVVAKKENTSNEERAGTPTPPTTTLTTTNNTHATGGGGGETTTTTITTTTKSEDANKEDNAMMMSLQQKRKREALRKEEEEIERREKDDAKWRPVCLSRPTMAKGIELMDDGRMVASSQKGYRCVQGTRGVEPVVVCEEEEKEEGMKEDDETRETTTTARYFEVKIEHLGGSGCVRVGWMTKRGEMNAPVGFDNKGYGYHAETGSKYHEARLKTYGEPYGEGDVVGCYLYLDEKIVEKKEQVNAQETSGGGDDDGVKNEEAKKKQTPSTPERNKKNRKGEERLKAKAFEENQNSPNEGKIVFYKNGKCQGIAFESLRSCVHPKKPLELSGYFPTAALYTTPLQDQSQRARVSFNFGPDFAFPIDPEKDGLPKCSGFSPDLDPPKPPPEPPVPEKIENGGTHVPALGSVENAVIKLEETEQKEEEEEEEEKEGDNEKVNSCASEEAKEKKEAPMMEVKQEEEDEGKEKEKEKEEEEVREFGKLSAAVEPASFFRGREDAPGPARGLDAYVVEASASPIQNEEEDVEEKEEELPEAAETATTRDDDTQHFFENIDVETNKSDDGGNIGYDWLSG</sequence>
<dbReference type="STRING" id="41875.K8E9P1"/>
<feature type="compositionally biased region" description="Low complexity" evidence="3">
    <location>
        <begin position="152"/>
        <end position="163"/>
    </location>
</feature>
<name>K8E9P1_9CHLO</name>
<dbReference type="InterPro" id="IPR003877">
    <property type="entry name" value="SPRY_dom"/>
</dbReference>
<feature type="domain" description="B30.2/SPRY" evidence="4">
    <location>
        <begin position="205"/>
        <end position="418"/>
    </location>
</feature>
<feature type="compositionally biased region" description="Basic and acidic residues" evidence="3">
    <location>
        <begin position="573"/>
        <end position="582"/>
    </location>
</feature>
<dbReference type="PROSITE" id="PS50188">
    <property type="entry name" value="B302_SPRY"/>
    <property type="match status" value="1"/>
</dbReference>
<dbReference type="Gene3D" id="2.60.120.920">
    <property type="match status" value="1"/>
</dbReference>
<dbReference type="InterPro" id="IPR037353">
    <property type="entry name" value="ASH2"/>
</dbReference>
<feature type="compositionally biased region" description="Acidic residues" evidence="3">
    <location>
        <begin position="549"/>
        <end position="562"/>
    </location>
</feature>
<dbReference type="RefSeq" id="XP_007515583.1">
    <property type="nucleotide sequence ID" value="XM_007515521.1"/>
</dbReference>
<feature type="compositionally biased region" description="Basic and acidic residues" evidence="3">
    <location>
        <begin position="134"/>
        <end position="145"/>
    </location>
</feature>
<dbReference type="Pfam" id="PF00622">
    <property type="entry name" value="SPRY"/>
    <property type="match status" value="1"/>
</dbReference>
<dbReference type="Proteomes" id="UP000198341">
    <property type="component" value="Chromosome 1"/>
</dbReference>
<dbReference type="InterPro" id="IPR043136">
    <property type="entry name" value="B30.2/SPRY_sf"/>
</dbReference>
<feature type="compositionally biased region" description="Basic and acidic residues" evidence="3">
    <location>
        <begin position="408"/>
        <end position="419"/>
    </location>
</feature>
<feature type="compositionally biased region" description="Basic residues" evidence="3">
    <location>
        <begin position="39"/>
        <end position="49"/>
    </location>
</feature>
<dbReference type="EMBL" id="FO082278">
    <property type="protein sequence ID" value="CCO14462.1"/>
    <property type="molecule type" value="Genomic_DNA"/>
</dbReference>
<comment type="subcellular location">
    <subcellularLocation>
        <location evidence="1">Nucleus</location>
    </subcellularLocation>
</comment>
<keyword evidence="2" id="KW-0539">Nucleus</keyword>
<evidence type="ECO:0000313" key="5">
    <source>
        <dbReference type="EMBL" id="CCO14462.1"/>
    </source>
</evidence>
<feature type="compositionally biased region" description="Basic and acidic residues" evidence="3">
    <location>
        <begin position="384"/>
        <end position="393"/>
    </location>
</feature>
<evidence type="ECO:0000256" key="1">
    <source>
        <dbReference type="ARBA" id="ARBA00004123"/>
    </source>
</evidence>
<dbReference type="InterPro" id="IPR013320">
    <property type="entry name" value="ConA-like_dom_sf"/>
</dbReference>
<feature type="compositionally biased region" description="Acidic residues" evidence="3">
    <location>
        <begin position="649"/>
        <end position="663"/>
    </location>
</feature>
<feature type="region of interest" description="Disordered" evidence="3">
    <location>
        <begin position="644"/>
        <end position="676"/>
    </location>
</feature>
<protein>
    <recommendedName>
        <fullName evidence="4">B30.2/SPRY domain-containing protein</fullName>
    </recommendedName>
</protein>
<feature type="compositionally biased region" description="Basic and acidic residues" evidence="3">
    <location>
        <begin position="181"/>
        <end position="190"/>
    </location>
</feature>
<dbReference type="eggNOG" id="KOG2626">
    <property type="taxonomic scope" value="Eukaryota"/>
</dbReference>
<organism evidence="5 6">
    <name type="scientific">Bathycoccus prasinos</name>
    <dbReference type="NCBI Taxonomy" id="41875"/>
    <lineage>
        <taxon>Eukaryota</taxon>
        <taxon>Viridiplantae</taxon>
        <taxon>Chlorophyta</taxon>
        <taxon>Mamiellophyceae</taxon>
        <taxon>Mamiellales</taxon>
        <taxon>Bathycoccaceae</taxon>
        <taxon>Bathycoccus</taxon>
    </lineage>
</organism>
<dbReference type="OrthoDB" id="10266026at2759"/>
<dbReference type="SMART" id="SM00449">
    <property type="entry name" value="SPRY"/>
    <property type="match status" value="1"/>
</dbReference>
<dbReference type="InterPro" id="IPR001870">
    <property type="entry name" value="B30.2/SPRY"/>
</dbReference>
<feature type="compositionally biased region" description="Low complexity" evidence="3">
    <location>
        <begin position="171"/>
        <end position="180"/>
    </location>
</feature>
<feature type="region of interest" description="Disordered" evidence="3">
    <location>
        <begin position="75"/>
        <end position="102"/>
    </location>
</feature>
<dbReference type="PANTHER" id="PTHR10598">
    <property type="entry name" value="SET1/ASH2 HISTONE METHYLTRANSFERASE COMPLEX SUBUNIT ASH2"/>
    <property type="match status" value="1"/>
</dbReference>
<dbReference type="PANTHER" id="PTHR10598:SF0">
    <property type="entry name" value="SET1_ASH2 HISTONE METHYLTRANSFERASE COMPLEX SUBUNIT ASH2"/>
    <property type="match status" value="1"/>
</dbReference>
<dbReference type="CDD" id="cd12872">
    <property type="entry name" value="SPRY_Ash2"/>
    <property type="match status" value="1"/>
</dbReference>
<feature type="region of interest" description="Disordered" evidence="3">
    <location>
        <begin position="492"/>
        <end position="612"/>
    </location>
</feature>
<feature type="region of interest" description="Disordered" evidence="3">
    <location>
        <begin position="1"/>
        <end position="55"/>
    </location>
</feature>
<dbReference type="AlphaFoldDB" id="K8E9P1"/>
<dbReference type="GeneID" id="19018091"/>
<reference evidence="5 6" key="1">
    <citation type="submission" date="2011-10" db="EMBL/GenBank/DDBJ databases">
        <authorList>
            <person name="Genoscope - CEA"/>
        </authorList>
    </citation>
    <scope>NUCLEOTIDE SEQUENCE [LARGE SCALE GENOMIC DNA]</scope>
    <source>
        <strain evidence="5 6">RCC 1105</strain>
    </source>
</reference>
<evidence type="ECO:0000313" key="6">
    <source>
        <dbReference type="Proteomes" id="UP000198341"/>
    </source>
</evidence>
<accession>K8E9P1</accession>
<feature type="region of interest" description="Disordered" evidence="3">
    <location>
        <begin position="371"/>
        <end position="429"/>
    </location>
</feature>
<evidence type="ECO:0000256" key="2">
    <source>
        <dbReference type="ARBA" id="ARBA00023242"/>
    </source>
</evidence>
<evidence type="ECO:0000256" key="3">
    <source>
        <dbReference type="SAM" id="MobiDB-lite"/>
    </source>
</evidence>